<organism evidence="3 4">
    <name type="scientific">Tautonia plasticadhaerens</name>
    <dbReference type="NCBI Taxonomy" id="2527974"/>
    <lineage>
        <taxon>Bacteria</taxon>
        <taxon>Pseudomonadati</taxon>
        <taxon>Planctomycetota</taxon>
        <taxon>Planctomycetia</taxon>
        <taxon>Isosphaerales</taxon>
        <taxon>Isosphaeraceae</taxon>
        <taxon>Tautonia</taxon>
    </lineage>
</organism>
<protein>
    <recommendedName>
        <fullName evidence="2">Malonyl-CoA:ACP transacylase (MAT) domain-containing protein</fullName>
    </recommendedName>
</protein>
<gene>
    <name evidence="3" type="ORF">ElP_32830</name>
</gene>
<accession>A0A518H3H3</accession>
<evidence type="ECO:0000256" key="1">
    <source>
        <dbReference type="SAM" id="MobiDB-lite"/>
    </source>
</evidence>
<dbReference type="InterPro" id="IPR014043">
    <property type="entry name" value="Acyl_transferase_dom"/>
</dbReference>
<dbReference type="EMBL" id="CP036426">
    <property type="protein sequence ID" value="QDV35380.1"/>
    <property type="molecule type" value="Genomic_DNA"/>
</dbReference>
<feature type="domain" description="Malonyl-CoA:ACP transacylase (MAT)" evidence="2">
    <location>
        <begin position="75"/>
        <end position="392"/>
    </location>
</feature>
<dbReference type="AlphaFoldDB" id="A0A518H3H3"/>
<dbReference type="GO" id="GO:0016740">
    <property type="term" value="F:transferase activity"/>
    <property type="evidence" value="ECO:0007669"/>
    <property type="project" value="InterPro"/>
</dbReference>
<dbReference type="SMART" id="SM00827">
    <property type="entry name" value="PKS_AT"/>
    <property type="match status" value="1"/>
</dbReference>
<dbReference type="InterPro" id="IPR016035">
    <property type="entry name" value="Acyl_Trfase/lysoPLipase"/>
</dbReference>
<dbReference type="RefSeq" id="WP_145270941.1">
    <property type="nucleotide sequence ID" value="NZ_CP036426.1"/>
</dbReference>
<dbReference type="Gene3D" id="3.30.70.250">
    <property type="entry name" value="Malonyl-CoA ACP transacylase, ACP-binding"/>
    <property type="match status" value="1"/>
</dbReference>
<evidence type="ECO:0000313" key="4">
    <source>
        <dbReference type="Proteomes" id="UP000317835"/>
    </source>
</evidence>
<reference evidence="3 4" key="1">
    <citation type="submission" date="2019-02" db="EMBL/GenBank/DDBJ databases">
        <title>Deep-cultivation of Planctomycetes and their phenomic and genomic characterization uncovers novel biology.</title>
        <authorList>
            <person name="Wiegand S."/>
            <person name="Jogler M."/>
            <person name="Boedeker C."/>
            <person name="Pinto D."/>
            <person name="Vollmers J."/>
            <person name="Rivas-Marin E."/>
            <person name="Kohn T."/>
            <person name="Peeters S.H."/>
            <person name="Heuer A."/>
            <person name="Rast P."/>
            <person name="Oberbeckmann S."/>
            <person name="Bunk B."/>
            <person name="Jeske O."/>
            <person name="Meyerdierks A."/>
            <person name="Storesund J.E."/>
            <person name="Kallscheuer N."/>
            <person name="Luecker S."/>
            <person name="Lage O.M."/>
            <person name="Pohl T."/>
            <person name="Merkel B.J."/>
            <person name="Hornburger P."/>
            <person name="Mueller R.-W."/>
            <person name="Bruemmer F."/>
            <person name="Labrenz M."/>
            <person name="Spormann A.M."/>
            <person name="Op den Camp H."/>
            <person name="Overmann J."/>
            <person name="Amann R."/>
            <person name="Jetten M.S.M."/>
            <person name="Mascher T."/>
            <person name="Medema M.H."/>
            <person name="Devos D.P."/>
            <person name="Kaster A.-K."/>
            <person name="Ovreas L."/>
            <person name="Rohde M."/>
            <person name="Galperin M.Y."/>
            <person name="Jogler C."/>
        </authorList>
    </citation>
    <scope>NUCLEOTIDE SEQUENCE [LARGE SCALE GENOMIC DNA]</scope>
    <source>
        <strain evidence="3 4">ElP</strain>
    </source>
</reference>
<keyword evidence="4" id="KW-1185">Reference proteome</keyword>
<dbReference type="KEGG" id="tpla:ElP_32830"/>
<dbReference type="Proteomes" id="UP000317835">
    <property type="component" value="Chromosome"/>
</dbReference>
<dbReference type="OrthoDB" id="241980at2"/>
<sequence>MRVRPSNGIRRDALAGIIRRTRPSELPAERPTGPEGHRLIPRGDAGDLSADRIATAAFAFRGYDVSNQGRSHELLGHRAYGPVFRAVLEEASAIGSEALGVKLDLVGRVRDREPSTLATYAQDAATIVAVEVAQLRLLEEFFGVPLARAGLGFGYSVGEVSALIGAGVYRMDQLLPVLLGFAEDSAALVAETTMGILFTRGPDLPFEEVERTCRMISGEGGGLIGPSAFLSPNAALLIGQGDTVGRFGRAMAGELSVEASLRCRPNRWPPLHTPLVWRRSIPNRAAVALHSVAGGTREPSLPLVSCVTGEASYTHWNSRQLLVEWTDHPQRLWDVIDHTLSSGIRLVVHVGPDPTLIPATFKRLGDNVIEHMRARRLERLGRTVIPGLGRHTWLTRMLPAGASVLRAPFVHHLILEDWLLERDVP</sequence>
<proteinExistence type="predicted"/>
<dbReference type="SUPFAM" id="SSF52151">
    <property type="entry name" value="FabD/lysophospholipase-like"/>
    <property type="match status" value="1"/>
</dbReference>
<dbReference type="Gene3D" id="3.40.366.10">
    <property type="entry name" value="Malonyl-Coenzyme A Acyl Carrier Protein, domain 2"/>
    <property type="match status" value="1"/>
</dbReference>
<dbReference type="InterPro" id="IPR001227">
    <property type="entry name" value="Ac_transferase_dom_sf"/>
</dbReference>
<feature type="region of interest" description="Disordered" evidence="1">
    <location>
        <begin position="20"/>
        <end position="44"/>
    </location>
</feature>
<evidence type="ECO:0000259" key="2">
    <source>
        <dbReference type="SMART" id="SM00827"/>
    </source>
</evidence>
<evidence type="ECO:0000313" key="3">
    <source>
        <dbReference type="EMBL" id="QDV35380.1"/>
    </source>
</evidence>
<name>A0A518H3H3_9BACT</name>